<feature type="compositionally biased region" description="Polar residues" evidence="1">
    <location>
        <begin position="78"/>
        <end position="90"/>
    </location>
</feature>
<protein>
    <submittedName>
        <fullName evidence="2">Uncharacterized protein</fullName>
    </submittedName>
</protein>
<gene>
    <name evidence="2" type="ORF">WISP_86835</name>
</gene>
<evidence type="ECO:0000313" key="3">
    <source>
        <dbReference type="Proteomes" id="UP001145742"/>
    </source>
</evidence>
<keyword evidence="3" id="KW-1185">Reference proteome</keyword>
<proteinExistence type="predicted"/>
<dbReference type="Proteomes" id="UP001145742">
    <property type="component" value="Unassembled WGS sequence"/>
</dbReference>
<name>A0ABQ9D2U8_9PASS</name>
<comment type="caution">
    <text evidence="2">The sequence shown here is derived from an EMBL/GenBank/DDBJ whole genome shotgun (WGS) entry which is preliminary data.</text>
</comment>
<accession>A0ABQ9D2U8</accession>
<feature type="region of interest" description="Disordered" evidence="1">
    <location>
        <begin position="78"/>
        <end position="102"/>
    </location>
</feature>
<reference evidence="2" key="1">
    <citation type="submission" date="2019-10" db="EMBL/GenBank/DDBJ databases">
        <authorList>
            <person name="Soares A.E.R."/>
            <person name="Aleixo A."/>
            <person name="Schneider P."/>
            <person name="Miyaki C.Y."/>
            <person name="Schneider M.P."/>
            <person name="Mello C."/>
            <person name="Vasconcelos A.T.R."/>
        </authorList>
    </citation>
    <scope>NUCLEOTIDE SEQUENCE</scope>
    <source>
        <tissue evidence="2">Muscle</tissue>
    </source>
</reference>
<organism evidence="2 3">
    <name type="scientific">Willisornis vidua</name>
    <name type="common">Xingu scale-backed antbird</name>
    <dbReference type="NCBI Taxonomy" id="1566151"/>
    <lineage>
        <taxon>Eukaryota</taxon>
        <taxon>Metazoa</taxon>
        <taxon>Chordata</taxon>
        <taxon>Craniata</taxon>
        <taxon>Vertebrata</taxon>
        <taxon>Euteleostomi</taxon>
        <taxon>Archelosauria</taxon>
        <taxon>Archosauria</taxon>
        <taxon>Dinosauria</taxon>
        <taxon>Saurischia</taxon>
        <taxon>Theropoda</taxon>
        <taxon>Coelurosauria</taxon>
        <taxon>Aves</taxon>
        <taxon>Neognathae</taxon>
        <taxon>Neoaves</taxon>
        <taxon>Telluraves</taxon>
        <taxon>Australaves</taxon>
        <taxon>Passeriformes</taxon>
        <taxon>Thamnophilidae</taxon>
        <taxon>Willisornis</taxon>
    </lineage>
</organism>
<evidence type="ECO:0000313" key="2">
    <source>
        <dbReference type="EMBL" id="KAJ7414027.1"/>
    </source>
</evidence>
<evidence type="ECO:0000256" key="1">
    <source>
        <dbReference type="SAM" id="MobiDB-lite"/>
    </source>
</evidence>
<dbReference type="EMBL" id="WHWB01034090">
    <property type="protein sequence ID" value="KAJ7414027.1"/>
    <property type="molecule type" value="Genomic_DNA"/>
</dbReference>
<sequence length="102" mass="11139">MLDNPFHEEIPPKVQYEPSLVQFEALVSNPITCCLAEEPKPYLATTSFQYAGVADFNDALLPYLIPIMAEIHHVTGSPSNATAMESSTQPIPKKGDAILPLL</sequence>